<proteinExistence type="predicted"/>
<evidence type="ECO:0000313" key="3">
    <source>
        <dbReference type="Proteomes" id="UP000256845"/>
    </source>
</evidence>
<name>A0A3D9HE45_9PROT</name>
<evidence type="ECO:0000256" key="1">
    <source>
        <dbReference type="SAM" id="SignalP"/>
    </source>
</evidence>
<dbReference type="Pfam" id="PF03640">
    <property type="entry name" value="Lipoprotein_15"/>
    <property type="match status" value="2"/>
</dbReference>
<keyword evidence="2" id="KW-0449">Lipoprotein</keyword>
<dbReference type="PROSITE" id="PS51257">
    <property type="entry name" value="PROKAR_LIPOPROTEIN"/>
    <property type="match status" value="1"/>
</dbReference>
<dbReference type="InterPro" id="IPR005297">
    <property type="entry name" value="Lipoprotein_repeat"/>
</dbReference>
<organism evidence="2 3">
    <name type="scientific">Aestuariispira insulae</name>
    <dbReference type="NCBI Taxonomy" id="1461337"/>
    <lineage>
        <taxon>Bacteria</taxon>
        <taxon>Pseudomonadati</taxon>
        <taxon>Pseudomonadota</taxon>
        <taxon>Alphaproteobacteria</taxon>
        <taxon>Rhodospirillales</taxon>
        <taxon>Kiloniellaceae</taxon>
        <taxon>Aestuariispira</taxon>
    </lineage>
</organism>
<sequence>MTIRSRLLALAGAMTLTACFSSGAQSVPPALTLAKANGGYLLTDTHGMTLYTFDLDMPGVSNCHEACAAKWPAVLASGYQAAQGDYSVIKRDGNVWQWAYKGQPLYLYAQDDRPGDMTGHGIGGVWHAVLIKKAQKTYSYGGNGGYGGSY</sequence>
<dbReference type="PANTHER" id="PTHR39335:SF1">
    <property type="entry name" value="BLL4220 PROTEIN"/>
    <property type="match status" value="1"/>
</dbReference>
<dbReference type="PANTHER" id="PTHR39335">
    <property type="entry name" value="BLL4220 PROTEIN"/>
    <property type="match status" value="1"/>
</dbReference>
<protein>
    <submittedName>
        <fullName evidence="2">Putative lipoprotein with Yx(FWY)xxD motif</fullName>
    </submittedName>
</protein>
<dbReference type="GO" id="GO:0043448">
    <property type="term" value="P:alkane catabolic process"/>
    <property type="evidence" value="ECO:0007669"/>
    <property type="project" value="TreeGrafter"/>
</dbReference>
<reference evidence="2 3" key="1">
    <citation type="submission" date="2018-07" db="EMBL/GenBank/DDBJ databases">
        <title>Genomic Encyclopedia of Type Strains, Phase III (KMG-III): the genomes of soil and plant-associated and newly described type strains.</title>
        <authorList>
            <person name="Whitman W."/>
        </authorList>
    </citation>
    <scope>NUCLEOTIDE SEQUENCE [LARGE SCALE GENOMIC DNA]</scope>
    <source>
        <strain evidence="2 3">CECT 8488</strain>
    </source>
</reference>
<gene>
    <name evidence="2" type="ORF">DFP90_109122</name>
</gene>
<feature type="signal peptide" evidence="1">
    <location>
        <begin position="1"/>
        <end position="24"/>
    </location>
</feature>
<accession>A0A3D9HE45</accession>
<evidence type="ECO:0000313" key="2">
    <source>
        <dbReference type="EMBL" id="RED47758.1"/>
    </source>
</evidence>
<keyword evidence="3" id="KW-1185">Reference proteome</keyword>
<dbReference type="RefSeq" id="WP_115937933.1">
    <property type="nucleotide sequence ID" value="NZ_QRDW01000009.1"/>
</dbReference>
<feature type="chain" id="PRO_5017628835" evidence="1">
    <location>
        <begin position="25"/>
        <end position="150"/>
    </location>
</feature>
<dbReference type="Proteomes" id="UP000256845">
    <property type="component" value="Unassembled WGS sequence"/>
</dbReference>
<keyword evidence="1" id="KW-0732">Signal</keyword>
<dbReference type="EMBL" id="QRDW01000009">
    <property type="protein sequence ID" value="RED47758.1"/>
    <property type="molecule type" value="Genomic_DNA"/>
</dbReference>
<comment type="caution">
    <text evidence="2">The sequence shown here is derived from an EMBL/GenBank/DDBJ whole genome shotgun (WGS) entry which is preliminary data.</text>
</comment>
<dbReference type="OrthoDB" id="9800666at2"/>
<dbReference type="AlphaFoldDB" id="A0A3D9HE45"/>